<dbReference type="AlphaFoldDB" id="A0A518EKJ6"/>
<protein>
    <submittedName>
        <fullName evidence="2">Uncharacterized protein</fullName>
    </submittedName>
</protein>
<proteinExistence type="predicted"/>
<evidence type="ECO:0000313" key="3">
    <source>
        <dbReference type="Proteomes" id="UP000320390"/>
    </source>
</evidence>
<keyword evidence="3" id="KW-1185">Reference proteome</keyword>
<accession>A0A518EKJ6</accession>
<dbReference type="EMBL" id="CP036434">
    <property type="protein sequence ID" value="QDV04612.1"/>
    <property type="molecule type" value="Genomic_DNA"/>
</dbReference>
<feature type="region of interest" description="Disordered" evidence="1">
    <location>
        <begin position="191"/>
        <end position="224"/>
    </location>
</feature>
<organism evidence="2 3">
    <name type="scientific">Saltatorellus ferox</name>
    <dbReference type="NCBI Taxonomy" id="2528018"/>
    <lineage>
        <taxon>Bacteria</taxon>
        <taxon>Pseudomonadati</taxon>
        <taxon>Planctomycetota</taxon>
        <taxon>Planctomycetia</taxon>
        <taxon>Planctomycetia incertae sedis</taxon>
        <taxon>Saltatorellus</taxon>
    </lineage>
</organism>
<feature type="compositionally biased region" description="Polar residues" evidence="1">
    <location>
        <begin position="253"/>
        <end position="273"/>
    </location>
</feature>
<sequence>MSEENLNDRNDLGDLDEFLDELPESMDMETLLGVSARRATASDAEAFFDDEDLGEFEDDFLDDLPEGREIASVLGQTYSEPCRDEETGDLLGSLPEEAALQALLAGNGHGDFDAGAVENVLSLLTDQSKLAALIQTLSTRHGASTEQPEADAQVASEPLAAAELPRDAGASSGPLIVGSVPVQSFLRGIDWSGKGRNMRTNRTVTPAPQAVERASVRSGSAPAAPSTGVIVGSLAVSDFLPAVNWSGKAQPRRNPSSRPTPQPARQTSPTIEW</sequence>
<feature type="region of interest" description="Disordered" evidence="1">
    <location>
        <begin position="244"/>
        <end position="273"/>
    </location>
</feature>
<gene>
    <name evidence="2" type="ORF">Poly30_01030</name>
</gene>
<dbReference type="Proteomes" id="UP000320390">
    <property type="component" value="Chromosome"/>
</dbReference>
<evidence type="ECO:0000313" key="2">
    <source>
        <dbReference type="EMBL" id="QDV04612.1"/>
    </source>
</evidence>
<reference evidence="2 3" key="1">
    <citation type="submission" date="2019-02" db="EMBL/GenBank/DDBJ databases">
        <title>Deep-cultivation of Planctomycetes and their phenomic and genomic characterization uncovers novel biology.</title>
        <authorList>
            <person name="Wiegand S."/>
            <person name="Jogler M."/>
            <person name="Boedeker C."/>
            <person name="Pinto D."/>
            <person name="Vollmers J."/>
            <person name="Rivas-Marin E."/>
            <person name="Kohn T."/>
            <person name="Peeters S.H."/>
            <person name="Heuer A."/>
            <person name="Rast P."/>
            <person name="Oberbeckmann S."/>
            <person name="Bunk B."/>
            <person name="Jeske O."/>
            <person name="Meyerdierks A."/>
            <person name="Storesund J.E."/>
            <person name="Kallscheuer N."/>
            <person name="Luecker S."/>
            <person name="Lage O.M."/>
            <person name="Pohl T."/>
            <person name="Merkel B.J."/>
            <person name="Hornburger P."/>
            <person name="Mueller R.-W."/>
            <person name="Bruemmer F."/>
            <person name="Labrenz M."/>
            <person name="Spormann A.M."/>
            <person name="Op den Camp H."/>
            <person name="Overmann J."/>
            <person name="Amann R."/>
            <person name="Jetten M.S.M."/>
            <person name="Mascher T."/>
            <person name="Medema M.H."/>
            <person name="Devos D.P."/>
            <person name="Kaster A.-K."/>
            <person name="Ovreas L."/>
            <person name="Rohde M."/>
            <person name="Galperin M.Y."/>
            <person name="Jogler C."/>
        </authorList>
    </citation>
    <scope>NUCLEOTIDE SEQUENCE [LARGE SCALE GENOMIC DNA]</scope>
    <source>
        <strain evidence="2 3">Poly30</strain>
    </source>
</reference>
<dbReference type="RefSeq" id="WP_145194066.1">
    <property type="nucleotide sequence ID" value="NZ_CP036434.1"/>
</dbReference>
<evidence type="ECO:0000256" key="1">
    <source>
        <dbReference type="SAM" id="MobiDB-lite"/>
    </source>
</evidence>
<name>A0A518EKJ6_9BACT</name>